<keyword evidence="7 11" id="KW-0408">Iron</keyword>
<evidence type="ECO:0000256" key="5">
    <source>
        <dbReference type="ARBA" id="ARBA00022723"/>
    </source>
</evidence>
<keyword evidence="3" id="KW-0813">Transport</keyword>
<dbReference type="Proteomes" id="UP001378188">
    <property type="component" value="Unassembled WGS sequence"/>
</dbReference>
<evidence type="ECO:0000256" key="6">
    <source>
        <dbReference type="ARBA" id="ARBA00022982"/>
    </source>
</evidence>
<evidence type="ECO:0000256" key="12">
    <source>
        <dbReference type="SAM" id="Phobius"/>
    </source>
</evidence>
<dbReference type="InterPro" id="IPR001505">
    <property type="entry name" value="Copper_CuA"/>
</dbReference>
<dbReference type="Pfam" id="PF00116">
    <property type="entry name" value="COX2"/>
    <property type="match status" value="1"/>
</dbReference>
<keyword evidence="9 12" id="KW-0472">Membrane</keyword>
<comment type="subcellular location">
    <subcellularLocation>
        <location evidence="1">Membrane</location>
    </subcellularLocation>
</comment>
<dbReference type="PANTHER" id="PTHR22888">
    <property type="entry name" value="CYTOCHROME C OXIDASE, SUBUNIT II"/>
    <property type="match status" value="1"/>
</dbReference>
<evidence type="ECO:0000256" key="11">
    <source>
        <dbReference type="PROSITE-ProRule" id="PRU00433"/>
    </source>
</evidence>
<dbReference type="GO" id="GO:0042773">
    <property type="term" value="P:ATP synthesis coupled electron transport"/>
    <property type="evidence" value="ECO:0007669"/>
    <property type="project" value="TreeGrafter"/>
</dbReference>
<name>A0AAW9RNC0_9HYPH</name>
<accession>A0AAW9RNC0</accession>
<dbReference type="InterPro" id="IPR008972">
    <property type="entry name" value="Cupredoxin"/>
</dbReference>
<evidence type="ECO:0000313" key="15">
    <source>
        <dbReference type="EMBL" id="MEJ8570469.1"/>
    </source>
</evidence>
<evidence type="ECO:0000256" key="9">
    <source>
        <dbReference type="ARBA" id="ARBA00023136"/>
    </source>
</evidence>
<feature type="domain" description="Cytochrome c" evidence="14">
    <location>
        <begin position="237"/>
        <end position="329"/>
    </location>
</feature>
<dbReference type="AlphaFoldDB" id="A0AAW9RNC0"/>
<evidence type="ECO:0000256" key="4">
    <source>
        <dbReference type="ARBA" id="ARBA00022617"/>
    </source>
</evidence>
<feature type="transmembrane region" description="Helical" evidence="12">
    <location>
        <begin position="76"/>
        <end position="99"/>
    </location>
</feature>
<dbReference type="PANTHER" id="PTHR22888:SF9">
    <property type="entry name" value="CYTOCHROME C OXIDASE SUBUNIT 2"/>
    <property type="match status" value="1"/>
</dbReference>
<comment type="catalytic activity">
    <reaction evidence="10">
        <text>4 Fe(II)-[cytochrome c] + O2 + 8 H(+)(in) = 4 Fe(III)-[cytochrome c] + 2 H2O + 4 H(+)(out)</text>
        <dbReference type="Rhea" id="RHEA:11436"/>
        <dbReference type="Rhea" id="RHEA-COMP:10350"/>
        <dbReference type="Rhea" id="RHEA-COMP:14399"/>
        <dbReference type="ChEBI" id="CHEBI:15377"/>
        <dbReference type="ChEBI" id="CHEBI:15378"/>
        <dbReference type="ChEBI" id="CHEBI:15379"/>
        <dbReference type="ChEBI" id="CHEBI:29033"/>
        <dbReference type="ChEBI" id="CHEBI:29034"/>
        <dbReference type="EC" id="7.1.1.9"/>
    </reaction>
</comment>
<dbReference type="Gene3D" id="2.60.40.420">
    <property type="entry name" value="Cupredoxins - blue copper proteins"/>
    <property type="match status" value="1"/>
</dbReference>
<keyword evidence="16" id="KW-1185">Reference proteome</keyword>
<dbReference type="GO" id="GO:0016020">
    <property type="term" value="C:membrane"/>
    <property type="evidence" value="ECO:0007669"/>
    <property type="project" value="UniProtKB-SubCell"/>
</dbReference>
<keyword evidence="12" id="KW-0812">Transmembrane</keyword>
<keyword evidence="8" id="KW-0186">Copper</keyword>
<dbReference type="Pfam" id="PF00034">
    <property type="entry name" value="Cytochrom_C"/>
    <property type="match status" value="1"/>
</dbReference>
<dbReference type="SUPFAM" id="SSF46626">
    <property type="entry name" value="Cytochrome c"/>
    <property type="match status" value="1"/>
</dbReference>
<keyword evidence="12" id="KW-1133">Transmembrane helix</keyword>
<dbReference type="CDD" id="cd04213">
    <property type="entry name" value="CuRO_CcO_Caa3_II"/>
    <property type="match status" value="1"/>
</dbReference>
<keyword evidence="4 11" id="KW-0349">Heme</keyword>
<organism evidence="15 16">
    <name type="scientific">Microbaculum marinum</name>
    <dbReference type="NCBI Taxonomy" id="1764581"/>
    <lineage>
        <taxon>Bacteria</taxon>
        <taxon>Pseudomonadati</taxon>
        <taxon>Pseudomonadota</taxon>
        <taxon>Alphaproteobacteria</taxon>
        <taxon>Hyphomicrobiales</taxon>
        <taxon>Tepidamorphaceae</taxon>
        <taxon>Microbaculum</taxon>
    </lineage>
</organism>
<evidence type="ECO:0000256" key="8">
    <source>
        <dbReference type="ARBA" id="ARBA00023008"/>
    </source>
</evidence>
<feature type="transmembrane region" description="Helical" evidence="12">
    <location>
        <begin position="40"/>
        <end position="64"/>
    </location>
</feature>
<evidence type="ECO:0000256" key="7">
    <source>
        <dbReference type="ARBA" id="ARBA00023004"/>
    </source>
</evidence>
<sequence>MTPRRVGQVFALAVALPGCSGVQSALSPSGREALDIDPLFWTVTAIAAAVTLLVTVLVGLAIYGPRSWRERLSGDWIIVGGGIVFPVVVLTLLLVYGFVVMQAGATRAALAEGPGTTIVGKRWWWKVVYETPDGREIVSANELRIPVGRATPLRLITTDVIHSFWAPRLAGKLDMIPGRTNVLTVEPTEAGISRGQCAEYCGGAHALMSFFVIAMPAEEYDAWLEAEAQPAREPRDESLAAGLDLFLSNGCGACHTIRGTPAAGVVGPDLTHLGSRHSLAAATLPNNAEAIANWIADNQHIKPANLMPEYDYLGADELASISSYLASLE</sequence>
<proteinExistence type="inferred from homology"/>
<dbReference type="InterPro" id="IPR002429">
    <property type="entry name" value="CcO_II-like_C"/>
</dbReference>
<evidence type="ECO:0000256" key="2">
    <source>
        <dbReference type="ARBA" id="ARBA00007866"/>
    </source>
</evidence>
<evidence type="ECO:0000256" key="3">
    <source>
        <dbReference type="ARBA" id="ARBA00022448"/>
    </source>
</evidence>
<reference evidence="15 16" key="1">
    <citation type="submission" date="2024-02" db="EMBL/GenBank/DDBJ databases">
        <title>Genome analysis and characterization of Microbaculum marinisediminis sp. nov., isolated from marine sediment.</title>
        <authorList>
            <person name="Du Z.-J."/>
            <person name="Ye Y.-Q."/>
            <person name="Zhang Z.-R."/>
            <person name="Yuan S.-M."/>
            <person name="Zhang X.-Y."/>
        </authorList>
    </citation>
    <scope>NUCLEOTIDE SEQUENCE [LARGE SCALE GENOMIC DNA]</scope>
    <source>
        <strain evidence="15 16">SDUM1044001</strain>
    </source>
</reference>
<comment type="similarity">
    <text evidence="2">Belongs to the cytochrome c oxidase subunit 2 family.</text>
</comment>
<dbReference type="RefSeq" id="WP_340328198.1">
    <property type="nucleotide sequence ID" value="NZ_JAZHOF010000001.1"/>
</dbReference>
<gene>
    <name evidence="15" type="ORF">V3328_03240</name>
</gene>
<keyword evidence="6" id="KW-0249">Electron transport</keyword>
<evidence type="ECO:0000256" key="1">
    <source>
        <dbReference type="ARBA" id="ARBA00004370"/>
    </source>
</evidence>
<dbReference type="InterPro" id="IPR045187">
    <property type="entry name" value="CcO_II"/>
</dbReference>
<dbReference type="SUPFAM" id="SSF49503">
    <property type="entry name" value="Cupredoxins"/>
    <property type="match status" value="1"/>
</dbReference>
<comment type="caution">
    <text evidence="15">The sequence shown here is derived from an EMBL/GenBank/DDBJ whole genome shotgun (WGS) entry which is preliminary data.</text>
</comment>
<feature type="domain" description="Cytochrome oxidase subunit II copper A binding" evidence="13">
    <location>
        <begin position="111"/>
        <end position="226"/>
    </location>
</feature>
<dbReference type="GO" id="GO:0020037">
    <property type="term" value="F:heme binding"/>
    <property type="evidence" value="ECO:0007669"/>
    <property type="project" value="InterPro"/>
</dbReference>
<dbReference type="PROSITE" id="PS51007">
    <property type="entry name" value="CYTC"/>
    <property type="match status" value="1"/>
</dbReference>
<dbReference type="InterPro" id="IPR036909">
    <property type="entry name" value="Cyt_c-like_dom_sf"/>
</dbReference>
<evidence type="ECO:0000259" key="13">
    <source>
        <dbReference type="PROSITE" id="PS50857"/>
    </source>
</evidence>
<protein>
    <submittedName>
        <fullName evidence="15">C-type cytochrome</fullName>
    </submittedName>
</protein>
<dbReference type="PROSITE" id="PS50857">
    <property type="entry name" value="COX2_CUA"/>
    <property type="match status" value="1"/>
</dbReference>
<dbReference type="GO" id="GO:0004129">
    <property type="term" value="F:cytochrome-c oxidase activity"/>
    <property type="evidence" value="ECO:0007669"/>
    <property type="project" value="UniProtKB-EC"/>
</dbReference>
<dbReference type="EMBL" id="JAZHOF010000001">
    <property type="protein sequence ID" value="MEJ8570469.1"/>
    <property type="molecule type" value="Genomic_DNA"/>
</dbReference>
<dbReference type="GO" id="GO:0005507">
    <property type="term" value="F:copper ion binding"/>
    <property type="evidence" value="ECO:0007669"/>
    <property type="project" value="InterPro"/>
</dbReference>
<evidence type="ECO:0000313" key="16">
    <source>
        <dbReference type="Proteomes" id="UP001378188"/>
    </source>
</evidence>
<dbReference type="InterPro" id="IPR034236">
    <property type="entry name" value="CuRO_CcO_Caa3_II"/>
</dbReference>
<evidence type="ECO:0000256" key="10">
    <source>
        <dbReference type="ARBA" id="ARBA00047816"/>
    </source>
</evidence>
<dbReference type="PROSITE" id="PS00078">
    <property type="entry name" value="COX2"/>
    <property type="match status" value="1"/>
</dbReference>
<keyword evidence="5 11" id="KW-0479">Metal-binding</keyword>
<evidence type="ECO:0000259" key="14">
    <source>
        <dbReference type="PROSITE" id="PS51007"/>
    </source>
</evidence>
<dbReference type="InterPro" id="IPR009056">
    <property type="entry name" value="Cyt_c-like_dom"/>
</dbReference>